<dbReference type="AlphaFoldDB" id="A0A1B1DZ68"/>
<evidence type="ECO:0000256" key="1">
    <source>
        <dbReference type="SAM" id="Coils"/>
    </source>
</evidence>
<evidence type="ECO:0000256" key="2">
    <source>
        <dbReference type="SAM" id="MobiDB-lite"/>
    </source>
</evidence>
<dbReference type="GeneID" id="30909000"/>
<accession>A0A1B1DZ68</accession>
<dbReference type="VEuPathDB" id="PlasmoDB:PCOAH_00022740"/>
<evidence type="ECO:0000313" key="4">
    <source>
        <dbReference type="Proteomes" id="UP000092716"/>
    </source>
</evidence>
<sequence length="887" mass="101630">MNLVGSKRIVWGKELNRFSPIGNRKLHIKNSPNGEPHEDNNSGNHISEEKKKNYNFFKSLFVATFFFYTCYECLHIMKDHELVREKIKQLPGLSNFIDLKIMPLLVYLDGMVDKIKGYLLLIVKNGNYYSLHLWRSLKGFISKRDDKSSILVGPVEKRDLSEQVSSLKGESSVDVAGEGGDGEAGTVGTAPTANVPEDNFKDAHIKEKPSSELHSLISFDEGVHGVNNMPEEGTHYEGLPIQGTLKETEDANPVMETSLNGNIEEHPPSDDIKLVMDLLNKVNSPEGNEEENVPNLYGDDFTNRCPIDGYDGMRTGQTTIGNISDGEVTAHGEDEIGGTEDMLLVGQVEEMERGTHGHDNPNGYISADGDDSSKGKYDRADVPPIWEAQQPPLTSSVEETQKLFADGAFTVTEETHDEENREECYTNTHRQSAQNLIEGKEVCREGQKKDEDEEKQSTYEIDAEISPPSDYNPIEEEDTTEGCEPWAEAKGSNHSDDQYNPNAPQRNPQSGKRIKAVIAEGQLEIPLIDREVKGIVKSEVQKFKGEIEDLSKEELKDKIITMFLNELITKKYKNILMEEEKEALKRVLTVKYNDIYLREKKKMKKKLHKCIRKKLKEAEMLLKKSYESEKEIFSRLMRNQKKEEVKMEKNKIADELNRVRENYLSKINSYACDVDAMKDNHFREKVKMEKLETINDIQNKLVYLQNCIIQDLSIESILTDLKRYFKKDPFLDTVFTTLPDNFFSHTFKPTPNNMEKMKKEFYILYKEGVKEAFTQHNENYLLKKIMGRVASFFYLNYEPKMSILLHRALKDDCALKSNLVHLSYALSSVQQNQFVDALRYIDELTGTCKNTFLPFSEHVRNVVLFRYYLRLAVSRLMLVGKALRQVE</sequence>
<keyword evidence="1" id="KW-0175">Coiled coil</keyword>
<feature type="region of interest" description="Disordered" evidence="2">
    <location>
        <begin position="162"/>
        <end position="198"/>
    </location>
</feature>
<feature type="compositionally biased region" description="Polar residues" evidence="2">
    <location>
        <begin position="498"/>
        <end position="510"/>
    </location>
</feature>
<organism evidence="3 4">
    <name type="scientific">Plasmodium coatneyi</name>
    <dbReference type="NCBI Taxonomy" id="208452"/>
    <lineage>
        <taxon>Eukaryota</taxon>
        <taxon>Sar</taxon>
        <taxon>Alveolata</taxon>
        <taxon>Apicomplexa</taxon>
        <taxon>Aconoidasida</taxon>
        <taxon>Haemosporida</taxon>
        <taxon>Plasmodiidae</taxon>
        <taxon>Plasmodium</taxon>
    </lineage>
</organism>
<dbReference type="OrthoDB" id="387677at2759"/>
<reference evidence="4" key="1">
    <citation type="submission" date="2016-06" db="EMBL/GenBank/DDBJ databases">
        <title>First high quality genome sequence of Plasmodium coatneyi using continuous long reads from single molecule, real-time sequencing.</title>
        <authorList>
            <person name="Chien J.-T."/>
            <person name="Pakala S.B."/>
            <person name="Geraldo J.A."/>
            <person name="Lapp S.A."/>
            <person name="Barnwell J.W."/>
            <person name="Kissinger J.C."/>
            <person name="Galinski M.R."/>
            <person name="Humphrey J.C."/>
        </authorList>
    </citation>
    <scope>NUCLEOTIDE SEQUENCE [LARGE SCALE GENOMIC DNA]</scope>
    <source>
        <strain evidence="4">Hackeri</strain>
    </source>
</reference>
<keyword evidence="4" id="KW-1185">Reference proteome</keyword>
<feature type="region of interest" description="Disordered" evidence="2">
    <location>
        <begin position="353"/>
        <end position="377"/>
    </location>
</feature>
<gene>
    <name evidence="3" type="ORF">PCOAH_00022740</name>
</gene>
<dbReference type="RefSeq" id="XP_019914604.1">
    <property type="nucleotide sequence ID" value="XM_020059081.1"/>
</dbReference>
<dbReference type="Proteomes" id="UP000092716">
    <property type="component" value="Chromosome 8"/>
</dbReference>
<name>A0A1B1DZ68_9APIC</name>
<protein>
    <submittedName>
        <fullName evidence="3">Uncharacterized protein</fullName>
    </submittedName>
</protein>
<feature type="region of interest" description="Disordered" evidence="2">
    <location>
        <begin position="413"/>
        <end position="511"/>
    </location>
</feature>
<dbReference type="EMBL" id="CP016246">
    <property type="protein sequence ID" value="ANQ07909.1"/>
    <property type="molecule type" value="Genomic_DNA"/>
</dbReference>
<feature type="compositionally biased region" description="Polar residues" evidence="2">
    <location>
        <begin position="425"/>
        <end position="435"/>
    </location>
</feature>
<proteinExistence type="predicted"/>
<evidence type="ECO:0000313" key="3">
    <source>
        <dbReference type="EMBL" id="ANQ07909.1"/>
    </source>
</evidence>
<feature type="coiled-coil region" evidence="1">
    <location>
        <begin position="623"/>
        <end position="662"/>
    </location>
</feature>
<dbReference type="KEGG" id="pcot:PCOAH_00022740"/>
<feature type="compositionally biased region" description="Basic and acidic residues" evidence="2">
    <location>
        <begin position="438"/>
        <end position="450"/>
    </location>
</feature>